<name>A0A850NFC2_9FLAO</name>
<dbReference type="Pfam" id="PF08892">
    <property type="entry name" value="YqcI_YcgG"/>
    <property type="match status" value="1"/>
</dbReference>
<keyword evidence="2" id="KW-1185">Reference proteome</keyword>
<evidence type="ECO:0000313" key="1">
    <source>
        <dbReference type="EMBL" id="NVN19821.1"/>
    </source>
</evidence>
<gene>
    <name evidence="1" type="ORF">GUA46_15885</name>
</gene>
<reference evidence="1 2" key="1">
    <citation type="submission" date="2020-01" db="EMBL/GenBank/DDBJ databases">
        <title>Draft Genome Analysis of Muricauda sp. HICW Isolated from coastal seawater of PR China.</title>
        <authorList>
            <person name="Chen M.-X."/>
        </authorList>
    </citation>
    <scope>NUCLEOTIDE SEQUENCE [LARGE SCALE GENOMIC DNA]</scope>
    <source>
        <strain evidence="1 2">HICW</strain>
    </source>
</reference>
<sequence>MAKKAFYILGMHPKSSRMARQAPFPTLVFNLHWQFEKLRELGTYKRVRNAIRKRDKPLGQNASIDSTKNNTSNAFNYKSLIIPSVLIGYGVIGQESLTLKDIDYRTKNEFRENDDKKFNIDDFSQYSPFVSVYVLNAMGIQGKHIIKDRTIVLGTAYLLMGGSVNILKKPQRSLDRMAPPLPPFPQGIPLRLLWVPNFCIKNIRTYRFSTELPAMWLLWAQVCSDCTTKNIG</sequence>
<comment type="caution">
    <text evidence="1">The sequence shown here is derived from an EMBL/GenBank/DDBJ whole genome shotgun (WGS) entry which is preliminary data.</text>
</comment>
<dbReference type="EMBL" id="WYET01000012">
    <property type="protein sequence ID" value="NVN19821.1"/>
    <property type="molecule type" value="Genomic_DNA"/>
</dbReference>
<organism evidence="1 2">
    <name type="scientific">Flagellimonas chongwuensis</name>
    <dbReference type="NCBI Taxonomy" id="2697365"/>
    <lineage>
        <taxon>Bacteria</taxon>
        <taxon>Pseudomonadati</taxon>
        <taxon>Bacteroidota</taxon>
        <taxon>Flavobacteriia</taxon>
        <taxon>Flavobacteriales</taxon>
        <taxon>Flavobacteriaceae</taxon>
        <taxon>Flagellimonas</taxon>
    </lineage>
</organism>
<protein>
    <submittedName>
        <fullName evidence="1">Uncharacterized protein</fullName>
    </submittedName>
</protein>
<proteinExistence type="predicted"/>
<dbReference type="AlphaFoldDB" id="A0A850NFC2"/>
<accession>A0A850NFC2</accession>
<dbReference type="InterPro" id="IPR014988">
    <property type="entry name" value="Uncharacterised_YqcI/YcgG"/>
</dbReference>
<dbReference type="Proteomes" id="UP000558089">
    <property type="component" value="Unassembled WGS sequence"/>
</dbReference>
<evidence type="ECO:0000313" key="2">
    <source>
        <dbReference type="Proteomes" id="UP000558089"/>
    </source>
</evidence>